<proteinExistence type="predicted"/>
<reference evidence="4" key="3">
    <citation type="submission" date="2020-12" db="UniProtKB">
        <authorList>
            <consortium name="EnsemblPlants"/>
        </authorList>
    </citation>
    <scope>IDENTIFICATION</scope>
</reference>
<evidence type="ECO:0000313" key="5">
    <source>
        <dbReference type="Proteomes" id="UP000006727"/>
    </source>
</evidence>
<dbReference type="InterPro" id="IPR043454">
    <property type="entry name" value="NPH3/RPT2-like"/>
</dbReference>
<dbReference type="UniPathway" id="UPA00143"/>
<evidence type="ECO:0000256" key="1">
    <source>
        <dbReference type="ARBA" id="ARBA00022786"/>
    </source>
</evidence>
<evidence type="ECO:0000313" key="4">
    <source>
        <dbReference type="EnsemblPlants" id="Pp3c3_20030V3.1"/>
    </source>
</evidence>
<dbReference type="PROSITE" id="PS51649">
    <property type="entry name" value="NPH3"/>
    <property type="match status" value="1"/>
</dbReference>
<dbReference type="Gramene" id="Pp3c3_20030V3.1">
    <property type="protein sequence ID" value="Pp3c3_20030V3.1"/>
    <property type="gene ID" value="Pp3c3_20030"/>
</dbReference>
<dbReference type="KEGG" id="ppp:112280342"/>
<reference evidence="3 5" key="2">
    <citation type="journal article" date="2018" name="Plant J.">
        <title>The Physcomitrella patens chromosome-scale assembly reveals moss genome structure and evolution.</title>
        <authorList>
            <person name="Lang D."/>
            <person name="Ullrich K.K."/>
            <person name="Murat F."/>
            <person name="Fuchs J."/>
            <person name="Jenkins J."/>
            <person name="Haas F.B."/>
            <person name="Piednoel M."/>
            <person name="Gundlach H."/>
            <person name="Van Bel M."/>
            <person name="Meyberg R."/>
            <person name="Vives C."/>
            <person name="Morata J."/>
            <person name="Symeonidi A."/>
            <person name="Hiss M."/>
            <person name="Muchero W."/>
            <person name="Kamisugi Y."/>
            <person name="Saleh O."/>
            <person name="Blanc G."/>
            <person name="Decker E.L."/>
            <person name="van Gessel N."/>
            <person name="Grimwood J."/>
            <person name="Hayes R.D."/>
            <person name="Graham S.W."/>
            <person name="Gunter L.E."/>
            <person name="McDaniel S.F."/>
            <person name="Hoernstein S.N.W."/>
            <person name="Larsson A."/>
            <person name="Li F.W."/>
            <person name="Perroud P.F."/>
            <person name="Phillips J."/>
            <person name="Ranjan P."/>
            <person name="Rokshar D.S."/>
            <person name="Rothfels C.J."/>
            <person name="Schneider L."/>
            <person name="Shu S."/>
            <person name="Stevenson D.W."/>
            <person name="Thummler F."/>
            <person name="Tillich M."/>
            <person name="Villarreal Aguilar J.C."/>
            <person name="Widiez T."/>
            <person name="Wong G.K."/>
            <person name="Wymore A."/>
            <person name="Zhang Y."/>
            <person name="Zimmer A.D."/>
            <person name="Quatrano R.S."/>
            <person name="Mayer K.F.X."/>
            <person name="Goodstein D."/>
            <person name="Casacuberta J.M."/>
            <person name="Vandepoele K."/>
            <person name="Reski R."/>
            <person name="Cuming A.C."/>
            <person name="Tuskan G.A."/>
            <person name="Maumus F."/>
            <person name="Salse J."/>
            <person name="Schmutz J."/>
            <person name="Rensing S.A."/>
        </authorList>
    </citation>
    <scope>NUCLEOTIDE SEQUENCE [LARGE SCALE GENOMIC DNA]</scope>
    <source>
        <strain evidence="4 5">cv. Gransden 2004</strain>
    </source>
</reference>
<dbReference type="FunCoup" id="A0A2K1KV81">
    <property type="interactions" value="882"/>
</dbReference>
<dbReference type="Pfam" id="PF03000">
    <property type="entry name" value="NPH3"/>
    <property type="match status" value="1"/>
</dbReference>
<dbReference type="EnsemblPlants" id="Pp3c3_20030V3.3">
    <property type="protein sequence ID" value="Pp3c3_20030V3.3"/>
    <property type="gene ID" value="Pp3c3_20030"/>
</dbReference>
<dbReference type="InterPro" id="IPR027356">
    <property type="entry name" value="NPH3_dom"/>
</dbReference>
<reference evidence="3 5" key="1">
    <citation type="journal article" date="2008" name="Science">
        <title>The Physcomitrella genome reveals evolutionary insights into the conquest of land by plants.</title>
        <authorList>
            <person name="Rensing S."/>
            <person name="Lang D."/>
            <person name="Zimmer A."/>
            <person name="Terry A."/>
            <person name="Salamov A."/>
            <person name="Shapiro H."/>
            <person name="Nishiyama T."/>
            <person name="Perroud P.-F."/>
            <person name="Lindquist E."/>
            <person name="Kamisugi Y."/>
            <person name="Tanahashi T."/>
            <person name="Sakakibara K."/>
            <person name="Fujita T."/>
            <person name="Oishi K."/>
            <person name="Shin-I T."/>
            <person name="Kuroki Y."/>
            <person name="Toyoda A."/>
            <person name="Suzuki Y."/>
            <person name="Hashimoto A."/>
            <person name="Yamaguchi K."/>
            <person name="Sugano A."/>
            <person name="Kohara Y."/>
            <person name="Fujiyama A."/>
            <person name="Anterola A."/>
            <person name="Aoki S."/>
            <person name="Ashton N."/>
            <person name="Barbazuk W.B."/>
            <person name="Barker E."/>
            <person name="Bennetzen J."/>
            <person name="Bezanilla M."/>
            <person name="Blankenship R."/>
            <person name="Cho S.H."/>
            <person name="Dutcher S."/>
            <person name="Estelle M."/>
            <person name="Fawcett J.A."/>
            <person name="Gundlach H."/>
            <person name="Hanada K."/>
            <person name="Heyl A."/>
            <person name="Hicks K.A."/>
            <person name="Hugh J."/>
            <person name="Lohr M."/>
            <person name="Mayer K."/>
            <person name="Melkozernov A."/>
            <person name="Murata T."/>
            <person name="Nelson D."/>
            <person name="Pils B."/>
            <person name="Prigge M."/>
            <person name="Reiss B."/>
            <person name="Renner T."/>
            <person name="Rombauts S."/>
            <person name="Rushton P."/>
            <person name="Sanderfoot A."/>
            <person name="Schween G."/>
            <person name="Shiu S.-H."/>
            <person name="Stueber K."/>
            <person name="Theodoulou F.L."/>
            <person name="Tu H."/>
            <person name="Van de Peer Y."/>
            <person name="Verrier P.J."/>
            <person name="Waters E."/>
            <person name="Wood A."/>
            <person name="Yang L."/>
            <person name="Cove D."/>
            <person name="Cuming A."/>
            <person name="Hasebe M."/>
            <person name="Lucas S."/>
            <person name="Mishler D.B."/>
            <person name="Reski R."/>
            <person name="Grigoriev I."/>
            <person name="Quatrano R.S."/>
            <person name="Boore J.L."/>
        </authorList>
    </citation>
    <scope>NUCLEOTIDE SEQUENCE [LARGE SCALE GENOMIC DNA]</scope>
    <source>
        <strain evidence="4 5">cv. Gransden 2004</strain>
    </source>
</reference>
<accession>A0A2K1KV81</accession>
<evidence type="ECO:0000259" key="2">
    <source>
        <dbReference type="PROSITE" id="PS51649"/>
    </source>
</evidence>
<dbReference type="RefSeq" id="XP_024371498.1">
    <property type="nucleotide sequence ID" value="XM_024515730.2"/>
</dbReference>
<protein>
    <recommendedName>
        <fullName evidence="2">NPH3 domain-containing protein</fullName>
    </recommendedName>
</protein>
<dbReference type="AlphaFoldDB" id="A0A2K1KV81"/>
<dbReference type="GO" id="GO:0016567">
    <property type="term" value="P:protein ubiquitination"/>
    <property type="evidence" value="ECO:0007669"/>
    <property type="project" value="UniProtKB-UniPathway"/>
</dbReference>
<dbReference type="GeneID" id="112280342"/>
<dbReference type="PANTHER" id="PTHR32370">
    <property type="entry name" value="OS12G0117600 PROTEIN"/>
    <property type="match status" value="1"/>
</dbReference>
<dbReference type="Gramene" id="Pp3c3_20030V3.3">
    <property type="protein sequence ID" value="Pp3c3_20030V3.3"/>
    <property type="gene ID" value="Pp3c3_20030"/>
</dbReference>
<keyword evidence="1" id="KW-0833">Ubl conjugation pathway</keyword>
<keyword evidence="5" id="KW-1185">Reference proteome</keyword>
<name>A0A2K1KV81_PHYPA</name>
<feature type="domain" description="NPH3" evidence="2">
    <location>
        <begin position="261"/>
        <end position="586"/>
    </location>
</feature>
<dbReference type="PaxDb" id="3218-PP1S204_88V6.1"/>
<dbReference type="Proteomes" id="UP000006727">
    <property type="component" value="Chromosome 3"/>
</dbReference>
<dbReference type="EnsemblPlants" id="Pp3c3_20030V3.1">
    <property type="protein sequence ID" value="Pp3c3_20030V3.1"/>
    <property type="gene ID" value="Pp3c3_20030"/>
</dbReference>
<dbReference type="EMBL" id="ABEU02000003">
    <property type="protein sequence ID" value="PNR57697.1"/>
    <property type="molecule type" value="Genomic_DNA"/>
</dbReference>
<organism evidence="3">
    <name type="scientific">Physcomitrium patens</name>
    <name type="common">Spreading-leaved earth moss</name>
    <name type="synonym">Physcomitrella patens</name>
    <dbReference type="NCBI Taxonomy" id="3218"/>
    <lineage>
        <taxon>Eukaryota</taxon>
        <taxon>Viridiplantae</taxon>
        <taxon>Streptophyta</taxon>
        <taxon>Embryophyta</taxon>
        <taxon>Bryophyta</taxon>
        <taxon>Bryophytina</taxon>
        <taxon>Bryopsida</taxon>
        <taxon>Funariidae</taxon>
        <taxon>Funariales</taxon>
        <taxon>Funariaceae</taxon>
        <taxon>Physcomitrium</taxon>
    </lineage>
</organism>
<sequence length="675" mass="75567">MAPSVRDPSFYLSMASFDFDMDPLQSFTFDTISSDDIDTYESVLEPRVVLLMSDMVSSTYLEVKINAERTFVLHGAPLVGHCELLRQLVEEALEVDACPLSPPRPTRKFLSFQIEDLPGGPEAFELVARFCHRRTCINVTSANVAMLRCAAEFLGMTETMTSENLIRITEEYLRAVVLGSWEESLAVIRTCDEFNQSAEKTQLIQRCASALADKTSPTATFAVDLASSPLHPTTDAYLASYFVSTPSGNSSHRSSKAVSETWWFDDLSTLSVHLVEPIVRYMIIHKPADSRVIAKFLLHYLRSALPVHGYSATSLSPMKLHGDGDEDTSFNHGERIQREVVEVVVNLLANLERKSVSCRSLLGLRRIAVAVRAGKHCRRDLERMIGRQLEKATLDNILIPALPPRSSSLYDVDLVLRLVEFFLKEKADALFLTSNCKGSESCESLYSSRLDNRFSLLSRTNSRVSAPVTALSSEISTPLQTSLLKVGQLMDKYLAEIAADAYLKPSKFLALAESLPDYARQSDDGLYRAVDIFLEAHPFVSETDATRLFKVLNYHKLGPETCKAAAQNPRFPPSFAIQVALVQRNQLKTTSEGSFRSDRSYSPFKNNSPRVGQQTVVHLQCSSFEFTLRQEKKINVKKAQASRLEIQSSCKRSRVEMPGGFHRLMQLFNSKSRQH</sequence>
<dbReference type="OrthoDB" id="624345at2759"/>
<evidence type="ECO:0000313" key="3">
    <source>
        <dbReference type="EMBL" id="PNR57697.1"/>
    </source>
</evidence>
<gene>
    <name evidence="4" type="primary">LOC112280342</name>
    <name evidence="3" type="ORF">PHYPA_004691</name>
</gene>